<dbReference type="EMBL" id="JALBGC010000003">
    <property type="protein sequence ID" value="MCI1187753.1"/>
    <property type="molecule type" value="Genomic_DNA"/>
</dbReference>
<name>A0A9X1VFQ2_9BACT</name>
<evidence type="ECO:0000313" key="2">
    <source>
        <dbReference type="Proteomes" id="UP001139193"/>
    </source>
</evidence>
<protein>
    <submittedName>
        <fullName evidence="1">Uncharacterized protein</fullName>
    </submittedName>
</protein>
<sequence length="132" mass="13320">MGWPGRVEQHQGFAGRAQGHGNYAAAIGVPARLLVEVVGGVGQGLNFGPGLRIQQHEGVVVGGIGASGYQAAAIGREGGGRVALAPANAREVAGLQVQHLQLGGYLLAPAGVLLVLGPHGFAAVHRQHFGDV</sequence>
<dbReference type="AlphaFoldDB" id="A0A9X1VFQ2"/>
<dbReference type="RefSeq" id="WP_241936028.1">
    <property type="nucleotide sequence ID" value="NZ_JALBGC010000003.1"/>
</dbReference>
<dbReference type="Proteomes" id="UP001139193">
    <property type="component" value="Unassembled WGS sequence"/>
</dbReference>
<organism evidence="1 2">
    <name type="scientific">Hymenobacter cyanobacteriorum</name>
    <dbReference type="NCBI Taxonomy" id="2926463"/>
    <lineage>
        <taxon>Bacteria</taxon>
        <taxon>Pseudomonadati</taxon>
        <taxon>Bacteroidota</taxon>
        <taxon>Cytophagia</taxon>
        <taxon>Cytophagales</taxon>
        <taxon>Hymenobacteraceae</taxon>
        <taxon>Hymenobacter</taxon>
    </lineage>
</organism>
<accession>A0A9X1VFQ2</accession>
<comment type="caution">
    <text evidence="1">The sequence shown here is derived from an EMBL/GenBank/DDBJ whole genome shotgun (WGS) entry which is preliminary data.</text>
</comment>
<reference evidence="1" key="1">
    <citation type="submission" date="2022-03" db="EMBL/GenBank/DDBJ databases">
        <title>Bacterial whole genome sequence for Hymenobacter sp. DH14.</title>
        <authorList>
            <person name="Le V."/>
        </authorList>
    </citation>
    <scope>NUCLEOTIDE SEQUENCE</scope>
    <source>
        <strain evidence="1">DH14</strain>
    </source>
</reference>
<proteinExistence type="predicted"/>
<evidence type="ECO:0000313" key="1">
    <source>
        <dbReference type="EMBL" id="MCI1187753.1"/>
    </source>
</evidence>
<keyword evidence="2" id="KW-1185">Reference proteome</keyword>
<gene>
    <name evidence="1" type="ORF">MON38_10005</name>
</gene>